<organism evidence="4 5">
    <name type="scientific">Asaia lannensis NBRC 102526</name>
    <dbReference type="NCBI Taxonomy" id="1307926"/>
    <lineage>
        <taxon>Bacteria</taxon>
        <taxon>Pseudomonadati</taxon>
        <taxon>Pseudomonadota</taxon>
        <taxon>Alphaproteobacteria</taxon>
        <taxon>Acetobacterales</taxon>
        <taxon>Acetobacteraceae</taxon>
        <taxon>Asaia</taxon>
    </lineage>
</organism>
<evidence type="ECO:0000259" key="3">
    <source>
        <dbReference type="Pfam" id="PF07859"/>
    </source>
</evidence>
<sequence length="330" mass="36666">MTDLPVSRPGLLYRLFLKWLRHASNGRDGLPLPEHLTPDSLAALRRMTGMPSFPQRLSSLQIRKWRSLRVPCGDTTRMTRLYRPRGKVNGIILFLHGGGFVHCDLVSHHGICCRLARTSGAMVLSLDYRLAPEHPFPAAVDDGWGALVWLNEQASRLGLPVALCGDSAGGNLAAVLARRAGEQGMTHVAAQLLYYPTVSGLWSPASRATYAEGYMLTARLLDWYGRQYIRDDRDMLDPDFAPVFAPELADVPPAMIVTAGFDPLRGEGELYATLLRAAGVKTRLVCYRTAIHGFLNFYALVVEGRSALRVGGQFLRDRFAQWHRDRKPEG</sequence>
<dbReference type="RefSeq" id="WP_252849017.1">
    <property type="nucleotide sequence ID" value="NZ_BAPW01000024.1"/>
</dbReference>
<dbReference type="PANTHER" id="PTHR48081:SF8">
    <property type="entry name" value="ALPHA_BETA HYDROLASE FOLD-3 DOMAIN-CONTAINING PROTEIN-RELATED"/>
    <property type="match status" value="1"/>
</dbReference>
<comment type="caution">
    <text evidence="4">The sequence shown here is derived from an EMBL/GenBank/DDBJ whole genome shotgun (WGS) entry which is preliminary data.</text>
</comment>
<dbReference type="Proteomes" id="UP001523401">
    <property type="component" value="Unassembled WGS sequence"/>
</dbReference>
<dbReference type="InterPro" id="IPR029058">
    <property type="entry name" value="AB_hydrolase_fold"/>
</dbReference>
<dbReference type="InterPro" id="IPR013094">
    <property type="entry name" value="AB_hydrolase_3"/>
</dbReference>
<feature type="domain" description="Alpha/beta hydrolase fold-3" evidence="3">
    <location>
        <begin position="92"/>
        <end position="295"/>
    </location>
</feature>
<reference evidence="4 5" key="1">
    <citation type="submission" date="2022-06" db="EMBL/GenBank/DDBJ databases">
        <title>Whole-genome of Asaia lannensis strain LMG 27011T.</title>
        <authorList>
            <person name="Sombolestani A."/>
        </authorList>
    </citation>
    <scope>NUCLEOTIDE SEQUENCE [LARGE SCALE GENOMIC DNA]</scope>
    <source>
        <strain evidence="4 5">NBRC 102526</strain>
    </source>
</reference>
<proteinExistence type="inferred from homology"/>
<accession>A0ABT1CFL5</accession>
<keyword evidence="5" id="KW-1185">Reference proteome</keyword>
<dbReference type="Gene3D" id="3.40.50.1820">
    <property type="entry name" value="alpha/beta hydrolase"/>
    <property type="match status" value="1"/>
</dbReference>
<evidence type="ECO:0000256" key="1">
    <source>
        <dbReference type="ARBA" id="ARBA00010515"/>
    </source>
</evidence>
<dbReference type="GO" id="GO:0016787">
    <property type="term" value="F:hydrolase activity"/>
    <property type="evidence" value="ECO:0007669"/>
    <property type="project" value="UniProtKB-KW"/>
</dbReference>
<dbReference type="InterPro" id="IPR050300">
    <property type="entry name" value="GDXG_lipolytic_enzyme"/>
</dbReference>
<dbReference type="InterPro" id="IPR002168">
    <property type="entry name" value="Lipase_GDXG_HIS_AS"/>
</dbReference>
<dbReference type="SUPFAM" id="SSF53474">
    <property type="entry name" value="alpha/beta-Hydrolases"/>
    <property type="match status" value="1"/>
</dbReference>
<gene>
    <name evidence="4" type="ORF">NF685_06425</name>
</gene>
<dbReference type="PANTHER" id="PTHR48081">
    <property type="entry name" value="AB HYDROLASE SUPERFAMILY PROTEIN C4A8.06C"/>
    <property type="match status" value="1"/>
</dbReference>
<keyword evidence="2 4" id="KW-0378">Hydrolase</keyword>
<evidence type="ECO:0000313" key="5">
    <source>
        <dbReference type="Proteomes" id="UP001523401"/>
    </source>
</evidence>
<evidence type="ECO:0000313" key="4">
    <source>
        <dbReference type="EMBL" id="MCO6159664.1"/>
    </source>
</evidence>
<dbReference type="Pfam" id="PF07859">
    <property type="entry name" value="Abhydrolase_3"/>
    <property type="match status" value="1"/>
</dbReference>
<name>A0ABT1CFL5_9PROT</name>
<protein>
    <submittedName>
        <fullName evidence="4">Alpha/beta hydrolase</fullName>
    </submittedName>
</protein>
<dbReference type="PROSITE" id="PS01173">
    <property type="entry name" value="LIPASE_GDXG_HIS"/>
    <property type="match status" value="1"/>
</dbReference>
<comment type="similarity">
    <text evidence="1">Belongs to the 'GDXG' lipolytic enzyme family.</text>
</comment>
<evidence type="ECO:0000256" key="2">
    <source>
        <dbReference type="ARBA" id="ARBA00022801"/>
    </source>
</evidence>
<dbReference type="EMBL" id="JAMXQU010000003">
    <property type="protein sequence ID" value="MCO6159664.1"/>
    <property type="molecule type" value="Genomic_DNA"/>
</dbReference>